<dbReference type="OrthoDB" id="9797575at2"/>
<dbReference type="AlphaFoldDB" id="A0A160PGD0"/>
<proteinExistence type="predicted"/>
<dbReference type="RefSeq" id="WP_157914149.1">
    <property type="nucleotide sequence ID" value="NZ_AP014809.1"/>
</dbReference>
<accession>A0A160PGD0</accession>
<gene>
    <name evidence="1" type="ORF">MPPM_1925</name>
</gene>
<name>A0A160PGD0_9HYPH</name>
<protein>
    <submittedName>
        <fullName evidence="1">Uncharacterized protein</fullName>
    </submittedName>
</protein>
<reference evidence="1 2" key="1">
    <citation type="journal article" date="2016" name="Genome Announc.">
        <title>Complete Genome Sequence of Methylobacterium populi P-1M, Isolated from Pink-Pigmented Household Biofilm.</title>
        <authorList>
            <person name="Morohoshi T."/>
            <person name="Ikeda T."/>
        </authorList>
    </citation>
    <scope>NUCLEOTIDE SEQUENCE [LARGE SCALE GENOMIC DNA]</scope>
    <source>
        <strain evidence="1 2">P-1M</strain>
    </source>
</reference>
<dbReference type="Proteomes" id="UP000218288">
    <property type="component" value="Chromosome"/>
</dbReference>
<dbReference type="EMBL" id="AP014809">
    <property type="protein sequence ID" value="BAU90530.1"/>
    <property type="molecule type" value="Genomic_DNA"/>
</dbReference>
<evidence type="ECO:0000313" key="1">
    <source>
        <dbReference type="EMBL" id="BAU90530.1"/>
    </source>
</evidence>
<evidence type="ECO:0000313" key="2">
    <source>
        <dbReference type="Proteomes" id="UP000218288"/>
    </source>
</evidence>
<sequence length="246" mass="28606">MDDALDIHTRRRVDVVWAQTEYGPLLRQQDPLLPRFLCPLCLGGMHVVRPAPENGTPHFSHHNGAVCDAVEAGRLRYAVLRDGGEGDVERLKAEFADRWPWIYKRLNEIVGNLSYKEFIEILDISLRDRVWEYHNLDIGQLPYVFALTIDFTKKGGFPRRSRFRRFWLLPGLPGHYWMWPEQASQLCRGEFTTPRNGDRPGAAHLIDFDIINPNRNYLGARRPYINPDIVDIMGRWLLRNGFPTDL</sequence>
<organism evidence="1 2">
    <name type="scientific">Methylorubrum populi</name>
    <dbReference type="NCBI Taxonomy" id="223967"/>
    <lineage>
        <taxon>Bacteria</taxon>
        <taxon>Pseudomonadati</taxon>
        <taxon>Pseudomonadota</taxon>
        <taxon>Alphaproteobacteria</taxon>
        <taxon>Hyphomicrobiales</taxon>
        <taxon>Methylobacteriaceae</taxon>
        <taxon>Methylorubrum</taxon>
    </lineage>
</organism>